<dbReference type="OrthoDB" id="8068875at2759"/>
<feature type="transmembrane region" description="Helical" evidence="1">
    <location>
        <begin position="470"/>
        <end position="493"/>
    </location>
</feature>
<dbReference type="eggNOG" id="ENOG502QRYA">
    <property type="taxonomic scope" value="Eukaryota"/>
</dbReference>
<feature type="transmembrane region" description="Helical" evidence="1">
    <location>
        <begin position="550"/>
        <end position="569"/>
    </location>
</feature>
<evidence type="ECO:0000313" key="3">
    <source>
        <dbReference type="Proteomes" id="UP000198341"/>
    </source>
</evidence>
<dbReference type="KEGG" id="bpg:Bathy02g01650"/>
<dbReference type="GeneID" id="19017279"/>
<proteinExistence type="predicted"/>
<keyword evidence="1" id="KW-0812">Transmembrane</keyword>
<keyword evidence="1" id="KW-1133">Transmembrane helix</keyword>
<feature type="transmembrane region" description="Helical" evidence="1">
    <location>
        <begin position="134"/>
        <end position="156"/>
    </location>
</feature>
<dbReference type="Proteomes" id="UP000198341">
    <property type="component" value="Chromosome 2"/>
</dbReference>
<feature type="transmembrane region" description="Helical" evidence="1">
    <location>
        <begin position="219"/>
        <end position="239"/>
    </location>
</feature>
<dbReference type="PANTHER" id="PTHR31610">
    <property type="entry name" value="SLR0360 PROTEIN"/>
    <property type="match status" value="1"/>
</dbReference>
<feature type="transmembrane region" description="Helical" evidence="1">
    <location>
        <begin position="316"/>
        <end position="335"/>
    </location>
</feature>
<organism evidence="2 3">
    <name type="scientific">Bathycoccus prasinos</name>
    <dbReference type="NCBI Taxonomy" id="41875"/>
    <lineage>
        <taxon>Eukaryota</taxon>
        <taxon>Viridiplantae</taxon>
        <taxon>Chlorophyta</taxon>
        <taxon>Mamiellophyceae</taxon>
        <taxon>Mamiellales</taxon>
        <taxon>Bathycoccaceae</taxon>
        <taxon>Bathycoccus</taxon>
    </lineage>
</organism>
<feature type="transmembrane region" description="Helical" evidence="1">
    <location>
        <begin position="44"/>
        <end position="62"/>
    </location>
</feature>
<feature type="transmembrane region" description="Helical" evidence="1">
    <location>
        <begin position="194"/>
        <end position="213"/>
    </location>
</feature>
<gene>
    <name evidence="2" type="ORF">Bathy02g01650</name>
</gene>
<accession>K8F0B5</accession>
<feature type="transmembrane region" description="Helical" evidence="1">
    <location>
        <begin position="355"/>
        <end position="374"/>
    </location>
</feature>
<dbReference type="EMBL" id="FO082277">
    <property type="protein sequence ID" value="CCO14933.1"/>
    <property type="molecule type" value="Genomic_DNA"/>
</dbReference>
<name>K8F0B5_9CHLO</name>
<evidence type="ECO:0000313" key="2">
    <source>
        <dbReference type="EMBL" id="CCO14933.1"/>
    </source>
</evidence>
<sequence length="597" mass="65096">MLGVTGSAIGHIGYGILAAPWRNWGPEGYALACAQQWEKIYYEWNIPACGLCLLFGNVYYAWLATRLATKENRTDVTAQPYGMNTTVIYIMLYAITLPALERGHDKFAPCIDFASRCSATDAEIQSGARKAAEYAWEVSVTANFIVGLFEVSGFFLGDLVRWLFPTAAVFIPLFGVGFMWLGYVYVVDIFEHPMMCWLPFMIVLTGFFGNVRYPIYKTVTFPIALLAILSSSAFGWMGACEQSTDDIVYGFGSHTTSVAAQYNGVDAATGLPRKTCQGTDKALAKAAWKQYAGKGDIFGGFGKGLKGFSHSDVKDLVAQSLLYGAIGFLGSMADVESAEMAGDSYPMAECLIFDGLGTMIGALAGSIYGTTMYIGHPIHKALGAKIGYSLLNGVVYFVLFCSGIFASLYNVIPLCANGAILIFVGLLLGRQAFEATPARHYPALLLGVMPFIANKMSLESQGNHSYDMGIQMMSAAGGTMCGIFLCCIACFAIDRSFYKCVVVSFFMCFLSLFGFFASHNDLIDPSTGVRGPRHEKLGIYDSSSDLNQGWRWAISWAMVGVYFAVHIPFQKKGSHVKMPIDMRDMKADPYDSDTDLS</sequence>
<feature type="transmembrane region" description="Helical" evidence="1">
    <location>
        <begin position="82"/>
        <end position="100"/>
    </location>
</feature>
<feature type="transmembrane region" description="Helical" evidence="1">
    <location>
        <begin position="411"/>
        <end position="429"/>
    </location>
</feature>
<dbReference type="AlphaFoldDB" id="K8F0B5"/>
<feature type="transmembrane region" description="Helical" evidence="1">
    <location>
        <begin position="162"/>
        <end position="187"/>
    </location>
</feature>
<feature type="transmembrane region" description="Helical" evidence="1">
    <location>
        <begin position="386"/>
        <end position="405"/>
    </location>
</feature>
<protein>
    <submittedName>
        <fullName evidence="2">Xanthine/uracil/vitamin C permease</fullName>
    </submittedName>
</protein>
<keyword evidence="3" id="KW-1185">Reference proteome</keyword>
<evidence type="ECO:0000256" key="1">
    <source>
        <dbReference type="SAM" id="Phobius"/>
    </source>
</evidence>
<dbReference type="PANTHER" id="PTHR31610:SF0">
    <property type="entry name" value="SLC26A_SULP TRANSPORTER DOMAIN-CONTAINING PROTEIN"/>
    <property type="match status" value="1"/>
</dbReference>
<keyword evidence="1" id="KW-0472">Membrane</keyword>
<reference evidence="2 3" key="1">
    <citation type="submission" date="2011-10" db="EMBL/GenBank/DDBJ databases">
        <authorList>
            <person name="Genoscope - CEA"/>
        </authorList>
    </citation>
    <scope>NUCLEOTIDE SEQUENCE [LARGE SCALE GENOMIC DNA]</scope>
    <source>
        <strain evidence="2 3">RCC 1105</strain>
    </source>
</reference>
<dbReference type="RefSeq" id="XP_007514693.1">
    <property type="nucleotide sequence ID" value="XM_007514631.1"/>
</dbReference>
<feature type="transmembrane region" description="Helical" evidence="1">
    <location>
        <begin position="500"/>
        <end position="517"/>
    </location>
</feature>